<dbReference type="CDD" id="cd00167">
    <property type="entry name" value="SANT"/>
    <property type="match status" value="2"/>
</dbReference>
<feature type="domain" description="HTH myb-type" evidence="6">
    <location>
        <begin position="16"/>
        <end position="68"/>
    </location>
</feature>
<dbReference type="PROSITE" id="PS50090">
    <property type="entry name" value="MYB_LIKE"/>
    <property type="match status" value="2"/>
</dbReference>
<evidence type="ECO:0000256" key="4">
    <source>
        <dbReference type="ARBA" id="ARBA00023242"/>
    </source>
</evidence>
<sequence>MSKKREPTSKGMMEDENVIKKGPWTPEEDQKLVDYIRTFGHGSWRALPKLAGLNRCGKSCRLRWTNYLRPDIKRGKFSDEEEQIIINLHSVLGNKWSAIATHLPGRTDNEIKNFWNTHLKKKLLQMGIDPVTHRPRTDHLNLLANLPQLLAAMNFSNLPMNSWDNALRLQSDATQLAKIQLLQNIIQVLNTSPPPTMEALSLLGSVPVNDHHQLYEYLRLNSQLEGLGNGGIGFVPNSSHNIPSTFPNLQDQPMADHNINQFNSIPTADPIPGQEFSTVNQMENKINPTDVSNGSSTSTTFEAWGEFMDDEAGDSSQWTDINNHIIDQSTSPLPWPIFP</sequence>
<comment type="subcellular location">
    <subcellularLocation>
        <location evidence="1">Nucleus</location>
    </subcellularLocation>
</comment>
<evidence type="ECO:0000313" key="7">
    <source>
        <dbReference type="EMBL" id="KAA8533462.1"/>
    </source>
</evidence>
<keyword evidence="8" id="KW-1185">Reference proteome</keyword>
<evidence type="ECO:0000256" key="2">
    <source>
        <dbReference type="ARBA" id="ARBA00022737"/>
    </source>
</evidence>
<reference evidence="7 8" key="1">
    <citation type="submission" date="2019-09" db="EMBL/GenBank/DDBJ databases">
        <title>A chromosome-level genome assembly of the Chinese tupelo Nyssa sinensis.</title>
        <authorList>
            <person name="Yang X."/>
            <person name="Kang M."/>
            <person name="Yang Y."/>
            <person name="Xiong H."/>
            <person name="Wang M."/>
            <person name="Zhang Z."/>
            <person name="Wang Z."/>
            <person name="Wu H."/>
            <person name="Ma T."/>
            <person name="Liu J."/>
            <person name="Xi Z."/>
        </authorList>
    </citation>
    <scope>NUCLEOTIDE SEQUENCE [LARGE SCALE GENOMIC DNA]</scope>
    <source>
        <strain evidence="7">J267</strain>
        <tissue evidence="7">Leaf</tissue>
    </source>
</reference>
<dbReference type="FunFam" id="1.10.10.60:FF:000001">
    <property type="entry name" value="MYB-related transcription factor"/>
    <property type="match status" value="1"/>
</dbReference>
<keyword evidence="2" id="KW-0677">Repeat</keyword>
<gene>
    <name evidence="7" type="ORF">F0562_031104</name>
</gene>
<evidence type="ECO:0000259" key="5">
    <source>
        <dbReference type="PROSITE" id="PS50090"/>
    </source>
</evidence>
<dbReference type="EMBL" id="CM018041">
    <property type="protein sequence ID" value="KAA8533462.1"/>
    <property type="molecule type" value="Genomic_DNA"/>
</dbReference>
<dbReference type="InterPro" id="IPR009057">
    <property type="entry name" value="Homeodomain-like_sf"/>
</dbReference>
<dbReference type="AlphaFoldDB" id="A0A5J5AUQ2"/>
<dbReference type="InterPro" id="IPR017930">
    <property type="entry name" value="Myb_dom"/>
</dbReference>
<dbReference type="Proteomes" id="UP000325577">
    <property type="component" value="Linkage Group LG18"/>
</dbReference>
<dbReference type="SMART" id="SM00717">
    <property type="entry name" value="SANT"/>
    <property type="match status" value="2"/>
</dbReference>
<dbReference type="PROSITE" id="PS51294">
    <property type="entry name" value="HTH_MYB"/>
    <property type="match status" value="2"/>
</dbReference>
<feature type="domain" description="HTH myb-type" evidence="6">
    <location>
        <begin position="69"/>
        <end position="123"/>
    </location>
</feature>
<dbReference type="OrthoDB" id="2143914at2759"/>
<dbReference type="PANTHER" id="PTHR47994">
    <property type="entry name" value="F14D16.11-RELATED"/>
    <property type="match status" value="1"/>
</dbReference>
<evidence type="ECO:0000256" key="3">
    <source>
        <dbReference type="ARBA" id="ARBA00023125"/>
    </source>
</evidence>
<feature type="domain" description="Myb-like" evidence="5">
    <location>
        <begin position="69"/>
        <end position="119"/>
    </location>
</feature>
<evidence type="ECO:0000313" key="8">
    <source>
        <dbReference type="Proteomes" id="UP000325577"/>
    </source>
</evidence>
<proteinExistence type="predicted"/>
<evidence type="ECO:0000259" key="6">
    <source>
        <dbReference type="PROSITE" id="PS51294"/>
    </source>
</evidence>
<feature type="domain" description="Myb-like" evidence="5">
    <location>
        <begin position="16"/>
        <end position="68"/>
    </location>
</feature>
<accession>A0A5J5AUQ2</accession>
<evidence type="ECO:0000256" key="1">
    <source>
        <dbReference type="ARBA" id="ARBA00004123"/>
    </source>
</evidence>
<organism evidence="7 8">
    <name type="scientific">Nyssa sinensis</name>
    <dbReference type="NCBI Taxonomy" id="561372"/>
    <lineage>
        <taxon>Eukaryota</taxon>
        <taxon>Viridiplantae</taxon>
        <taxon>Streptophyta</taxon>
        <taxon>Embryophyta</taxon>
        <taxon>Tracheophyta</taxon>
        <taxon>Spermatophyta</taxon>
        <taxon>Magnoliopsida</taxon>
        <taxon>eudicotyledons</taxon>
        <taxon>Gunneridae</taxon>
        <taxon>Pentapetalae</taxon>
        <taxon>asterids</taxon>
        <taxon>Cornales</taxon>
        <taxon>Nyssaceae</taxon>
        <taxon>Nyssa</taxon>
    </lineage>
</organism>
<dbReference type="GO" id="GO:0003677">
    <property type="term" value="F:DNA binding"/>
    <property type="evidence" value="ECO:0007669"/>
    <property type="project" value="UniProtKB-KW"/>
</dbReference>
<name>A0A5J5AUQ2_9ASTE</name>
<dbReference type="PANTHER" id="PTHR47994:SF5">
    <property type="entry name" value="F14D16.11-RELATED"/>
    <property type="match status" value="1"/>
</dbReference>
<protein>
    <submittedName>
        <fullName evidence="7">Uncharacterized protein</fullName>
    </submittedName>
</protein>
<dbReference type="InterPro" id="IPR001005">
    <property type="entry name" value="SANT/Myb"/>
</dbReference>
<dbReference type="InterPro" id="IPR015495">
    <property type="entry name" value="Myb_TF_plants"/>
</dbReference>
<keyword evidence="4" id="KW-0539">Nucleus</keyword>
<dbReference type="SUPFAM" id="SSF46689">
    <property type="entry name" value="Homeodomain-like"/>
    <property type="match status" value="1"/>
</dbReference>
<dbReference type="GO" id="GO:0005634">
    <property type="term" value="C:nucleus"/>
    <property type="evidence" value="ECO:0007669"/>
    <property type="project" value="UniProtKB-SubCell"/>
</dbReference>
<dbReference type="Gene3D" id="1.10.10.60">
    <property type="entry name" value="Homeodomain-like"/>
    <property type="match status" value="2"/>
</dbReference>
<keyword evidence="3" id="KW-0238">DNA-binding</keyword>
<dbReference type="Pfam" id="PF00249">
    <property type="entry name" value="Myb_DNA-binding"/>
    <property type="match status" value="2"/>
</dbReference>
<dbReference type="FunFam" id="1.10.10.60:FF:000349">
    <property type="entry name" value="Transcription factor MYB39"/>
    <property type="match status" value="1"/>
</dbReference>